<dbReference type="InterPro" id="IPR011330">
    <property type="entry name" value="Glyco_hydro/deAcase_b/a-brl"/>
</dbReference>
<accession>A0ABT5TV20</accession>
<evidence type="ECO:0000256" key="1">
    <source>
        <dbReference type="ARBA" id="ARBA00001946"/>
    </source>
</evidence>
<keyword evidence="4" id="KW-0460">Magnesium</keyword>
<proteinExistence type="predicted"/>
<comment type="caution">
    <text evidence="6">The sequence shown here is derived from an EMBL/GenBank/DDBJ whole genome shotgun (WGS) entry which is preliminary data.</text>
</comment>
<keyword evidence="2" id="KW-0479">Metal-binding</keyword>
<evidence type="ECO:0000256" key="2">
    <source>
        <dbReference type="ARBA" id="ARBA00022723"/>
    </source>
</evidence>
<dbReference type="Pfam" id="PF04794">
    <property type="entry name" value="YdjC"/>
    <property type="match status" value="1"/>
</dbReference>
<dbReference type="Gene3D" id="3.20.20.370">
    <property type="entry name" value="Glycoside hydrolase/deacetylase"/>
    <property type="match status" value="1"/>
</dbReference>
<evidence type="ECO:0000313" key="7">
    <source>
        <dbReference type="Proteomes" id="UP001165561"/>
    </source>
</evidence>
<name>A0ABT5TV20_9MICO</name>
<evidence type="ECO:0000313" key="6">
    <source>
        <dbReference type="EMBL" id="MDD9205829.1"/>
    </source>
</evidence>
<evidence type="ECO:0000256" key="4">
    <source>
        <dbReference type="ARBA" id="ARBA00022842"/>
    </source>
</evidence>
<keyword evidence="7" id="KW-1185">Reference proteome</keyword>
<reference evidence="6" key="1">
    <citation type="submission" date="2023-02" db="EMBL/GenBank/DDBJ databases">
        <title>Georgenia sp.10Sc9-8, isolated from a soil sample collected from the Taklamakan desert.</title>
        <authorList>
            <person name="Liu S."/>
        </authorList>
    </citation>
    <scope>NUCLEOTIDE SEQUENCE</scope>
    <source>
        <strain evidence="6">10Sc9-8</strain>
    </source>
</reference>
<dbReference type="SUPFAM" id="SSF88713">
    <property type="entry name" value="Glycoside hydrolase/deacetylase"/>
    <property type="match status" value="1"/>
</dbReference>
<organism evidence="6 7">
    <name type="scientific">Georgenia halotolerans</name>
    <dbReference type="NCBI Taxonomy" id="3028317"/>
    <lineage>
        <taxon>Bacteria</taxon>
        <taxon>Bacillati</taxon>
        <taxon>Actinomycetota</taxon>
        <taxon>Actinomycetes</taxon>
        <taxon>Micrococcales</taxon>
        <taxon>Bogoriellaceae</taxon>
        <taxon>Georgenia</taxon>
    </lineage>
</organism>
<dbReference type="EMBL" id="JARACI010000674">
    <property type="protein sequence ID" value="MDD9205829.1"/>
    <property type="molecule type" value="Genomic_DNA"/>
</dbReference>
<dbReference type="Proteomes" id="UP001165561">
    <property type="component" value="Unassembled WGS sequence"/>
</dbReference>
<dbReference type="InterPro" id="IPR006879">
    <property type="entry name" value="YdjC-like"/>
</dbReference>
<dbReference type="PANTHER" id="PTHR31609">
    <property type="entry name" value="YDJC DEACETYLASE FAMILY MEMBER"/>
    <property type="match status" value="1"/>
</dbReference>
<evidence type="ECO:0000256" key="5">
    <source>
        <dbReference type="ARBA" id="ARBA00023277"/>
    </source>
</evidence>
<gene>
    <name evidence="6" type="ORF">PU560_05020</name>
</gene>
<keyword evidence="5" id="KW-0119">Carbohydrate metabolism</keyword>
<comment type="cofactor">
    <cofactor evidence="1">
        <name>Mg(2+)</name>
        <dbReference type="ChEBI" id="CHEBI:18420"/>
    </cofactor>
</comment>
<evidence type="ECO:0000256" key="3">
    <source>
        <dbReference type="ARBA" id="ARBA00022801"/>
    </source>
</evidence>
<sequence length="278" mass="30162">MSRQLVITADDLGVDPATNSTIVELLAHGLVSASTLITVAPAATDAVQRVRAAGVPEPRLHVTLTSARELGPWCPHSDDVPSLTDRHGAFPVSAAMAEWRAAPAEVYREMAAQLAWMHRTGLCPTVLDSHSGSLYGMRGRSLARTAVDFCADHGLAMRLPRRLHPVLVSAVPLLRSRHLAAVARADALGVRLPATMIGAWLPGRMLRGYGHMRDGVLRQLRALPEGTSELVVHPAPEHGARLLVGPEGRKRVWELRLLNDPVLARTLVEEDIRVVPTW</sequence>
<dbReference type="PANTHER" id="PTHR31609:SF1">
    <property type="entry name" value="CARBOHYDRATE DEACETYLASE"/>
    <property type="match status" value="1"/>
</dbReference>
<keyword evidence="3" id="KW-0378">Hydrolase</keyword>
<protein>
    <submittedName>
        <fullName evidence="6">ChbG/HpnK family deacetylase</fullName>
    </submittedName>
</protein>